<dbReference type="EMBL" id="LAZR01018782">
    <property type="protein sequence ID" value="KKL95033.1"/>
    <property type="molecule type" value="Genomic_DNA"/>
</dbReference>
<sequence>MIWGLTHNKRRLKNALKDLWWFAWYPVRLANGQWIWLETVMRRVCCCWGGGAIIIIPNEIGSIPLNTLSLKHN</sequence>
<protein>
    <submittedName>
        <fullName evidence="1">Uncharacterized protein</fullName>
    </submittedName>
</protein>
<reference evidence="1" key="1">
    <citation type="journal article" date="2015" name="Nature">
        <title>Complex archaea that bridge the gap between prokaryotes and eukaryotes.</title>
        <authorList>
            <person name="Spang A."/>
            <person name="Saw J.H."/>
            <person name="Jorgensen S.L."/>
            <person name="Zaremba-Niedzwiedzka K."/>
            <person name="Martijn J."/>
            <person name="Lind A.E."/>
            <person name="van Eijk R."/>
            <person name="Schleper C."/>
            <person name="Guy L."/>
            <person name="Ettema T.J."/>
        </authorList>
    </citation>
    <scope>NUCLEOTIDE SEQUENCE</scope>
</reference>
<proteinExistence type="predicted"/>
<gene>
    <name evidence="1" type="ORF">LCGC14_1858700</name>
</gene>
<name>A0A0F9G8F0_9ZZZZ</name>
<comment type="caution">
    <text evidence="1">The sequence shown here is derived from an EMBL/GenBank/DDBJ whole genome shotgun (WGS) entry which is preliminary data.</text>
</comment>
<evidence type="ECO:0000313" key="1">
    <source>
        <dbReference type="EMBL" id="KKL95033.1"/>
    </source>
</evidence>
<organism evidence="1">
    <name type="scientific">marine sediment metagenome</name>
    <dbReference type="NCBI Taxonomy" id="412755"/>
    <lineage>
        <taxon>unclassified sequences</taxon>
        <taxon>metagenomes</taxon>
        <taxon>ecological metagenomes</taxon>
    </lineage>
</organism>
<dbReference type="AlphaFoldDB" id="A0A0F9G8F0"/>
<accession>A0A0F9G8F0</accession>